<dbReference type="PROSITE" id="PS50004">
    <property type="entry name" value="C2"/>
    <property type="match status" value="1"/>
</dbReference>
<dbReference type="SUPFAM" id="SSF49562">
    <property type="entry name" value="C2 domain (Calcium/lipid-binding domain, CaLB)"/>
    <property type="match status" value="1"/>
</dbReference>
<name>A0A804K4W2_MUSAM</name>
<keyword evidence="2" id="KW-1133">Transmembrane helix</keyword>
<proteinExistence type="predicted"/>
<dbReference type="AlphaFoldDB" id="A0A804K4W2"/>
<evidence type="ECO:0000259" key="3">
    <source>
        <dbReference type="PROSITE" id="PS50004"/>
    </source>
</evidence>
<dbReference type="PANTHER" id="PTHR32246">
    <property type="entry name" value="INGRESSION PROTEIN FIC1"/>
    <property type="match status" value="1"/>
</dbReference>
<evidence type="ECO:0000313" key="6">
    <source>
        <dbReference type="Proteomes" id="UP000012960"/>
    </source>
</evidence>
<keyword evidence="2" id="KW-0472">Membrane</keyword>
<dbReference type="PANTHER" id="PTHR32246:SF173">
    <property type="entry name" value="C2 DOMAIN-CONTAINING PROTEIN"/>
    <property type="match status" value="1"/>
</dbReference>
<feature type="domain" description="C2" evidence="3">
    <location>
        <begin position="1"/>
        <end position="109"/>
    </location>
</feature>
<dbReference type="Gene3D" id="2.60.40.150">
    <property type="entry name" value="C2 domain"/>
    <property type="match status" value="1"/>
</dbReference>
<reference evidence="4" key="1">
    <citation type="submission" date="2021-03" db="EMBL/GenBank/DDBJ databases">
        <authorList>
            <consortium name="Genoscope - CEA"/>
            <person name="William W."/>
        </authorList>
    </citation>
    <scope>NUCLEOTIDE SEQUENCE</scope>
    <source>
        <strain evidence="4">Doubled-haploid Pahang</strain>
    </source>
</reference>
<feature type="region of interest" description="Disordered" evidence="1">
    <location>
        <begin position="161"/>
        <end position="181"/>
    </location>
</feature>
<dbReference type="OrthoDB" id="270970at2759"/>
<dbReference type="KEGG" id="mus:103993377"/>
<dbReference type="CDD" id="cd04051">
    <property type="entry name" value="C2_SRC2_like"/>
    <property type="match status" value="1"/>
</dbReference>
<evidence type="ECO:0000256" key="1">
    <source>
        <dbReference type="SAM" id="MobiDB-lite"/>
    </source>
</evidence>
<dbReference type="InterPro" id="IPR044750">
    <property type="entry name" value="C2_SRC2/BAP"/>
</dbReference>
<dbReference type="InterPro" id="IPR000008">
    <property type="entry name" value="C2_dom"/>
</dbReference>
<accession>A0A804K4W2</accession>
<dbReference type="Proteomes" id="UP000012960">
    <property type="component" value="Unplaced"/>
</dbReference>
<feature type="compositionally biased region" description="Low complexity" evidence="1">
    <location>
        <begin position="162"/>
        <end position="173"/>
    </location>
</feature>
<dbReference type="GO" id="GO:0006952">
    <property type="term" value="P:defense response"/>
    <property type="evidence" value="ECO:0007669"/>
    <property type="project" value="InterPro"/>
</dbReference>
<dbReference type="Pfam" id="PF00168">
    <property type="entry name" value="C2"/>
    <property type="match status" value="1"/>
</dbReference>
<gene>
    <name evidence="4" type="ORF">GSMUA_343470.1</name>
</gene>
<dbReference type="FunCoup" id="A0A804K4W2">
    <property type="interactions" value="51"/>
</dbReference>
<protein>
    <submittedName>
        <fullName evidence="4">(wild Malaysian banana) hypothetical protein</fullName>
    </submittedName>
</protein>
<dbReference type="EnsemblPlants" id="Ma08_t09890.1">
    <property type="protein sequence ID" value="Ma08_p09890.1"/>
    <property type="gene ID" value="Ma08_g09890"/>
</dbReference>
<keyword evidence="2" id="KW-0812">Transmembrane</keyword>
<dbReference type="SMART" id="SM00239">
    <property type="entry name" value="C2"/>
    <property type="match status" value="1"/>
</dbReference>
<dbReference type="Gramene" id="Ma08_t09890.1">
    <property type="protein sequence ID" value="Ma08_p09890.1"/>
    <property type="gene ID" value="Ma08_g09890"/>
</dbReference>
<evidence type="ECO:0000256" key="2">
    <source>
        <dbReference type="SAM" id="Phobius"/>
    </source>
</evidence>
<dbReference type="OMA" id="GMAYNQQ"/>
<evidence type="ECO:0000313" key="4">
    <source>
        <dbReference type="EMBL" id="CAG1831093.1"/>
    </source>
</evidence>
<dbReference type="InterPro" id="IPR035892">
    <property type="entry name" value="C2_domain_sf"/>
</dbReference>
<organism evidence="5 6">
    <name type="scientific">Musa acuminata subsp. malaccensis</name>
    <name type="common">Wild banana</name>
    <name type="synonym">Musa malaccensis</name>
    <dbReference type="NCBI Taxonomy" id="214687"/>
    <lineage>
        <taxon>Eukaryota</taxon>
        <taxon>Viridiplantae</taxon>
        <taxon>Streptophyta</taxon>
        <taxon>Embryophyta</taxon>
        <taxon>Tracheophyta</taxon>
        <taxon>Spermatophyta</taxon>
        <taxon>Magnoliopsida</taxon>
        <taxon>Liliopsida</taxon>
        <taxon>Zingiberales</taxon>
        <taxon>Musaceae</taxon>
        <taxon>Musa</taxon>
    </lineage>
</organism>
<reference evidence="5" key="2">
    <citation type="submission" date="2021-05" db="UniProtKB">
        <authorList>
            <consortium name="EnsemblPlants"/>
        </authorList>
    </citation>
    <scope>IDENTIFICATION</scope>
    <source>
        <strain evidence="5">subsp. malaccensis</strain>
    </source>
</reference>
<feature type="transmembrane region" description="Helical" evidence="2">
    <location>
        <begin position="242"/>
        <end position="261"/>
    </location>
</feature>
<dbReference type="InParanoid" id="A0A804K4W2"/>
<sequence>MAFRTMEITLISAKDLKNVNVFSKMTVYAVVTISSDPRVWQRTTTDREGGRNPSWNSTHRLTVPNDVAHRHFLHILLRTERALGDRDIGEVRVPLSDLLAGAGDGPRPVQFVSYQVHGMTSGKPKGVLNFSYSLSERVLAPATASAAAPFDAHRPPFTSYPAVSASHSAPSSAKADEPVMAYPPGPSSAPYPAYAAAPPPYPPQSGYQQAPPYGYGYGYPPAGYGYGAAPAPVVQPQRKNRLGMGLGAGLLGGALGGLLIGDMMSDASAYDAGYDAGFDDAGDFGF</sequence>
<keyword evidence="6" id="KW-1185">Reference proteome</keyword>
<dbReference type="EMBL" id="HG996472">
    <property type="protein sequence ID" value="CAG1831093.1"/>
    <property type="molecule type" value="Genomic_DNA"/>
</dbReference>
<evidence type="ECO:0000313" key="5">
    <source>
        <dbReference type="EnsemblPlants" id="Ma08_p09890.1"/>
    </source>
</evidence>